<organism evidence="2 3">
    <name type="scientific">Helicobacter didelphidarum</name>
    <dbReference type="NCBI Taxonomy" id="2040648"/>
    <lineage>
        <taxon>Bacteria</taxon>
        <taxon>Pseudomonadati</taxon>
        <taxon>Campylobacterota</taxon>
        <taxon>Epsilonproteobacteria</taxon>
        <taxon>Campylobacterales</taxon>
        <taxon>Helicobacteraceae</taxon>
        <taxon>Helicobacter</taxon>
    </lineage>
</organism>
<reference evidence="2 3" key="1">
    <citation type="submission" date="2018-04" db="EMBL/GenBank/DDBJ databases">
        <title>Novel Campyloabacter and Helicobacter Species and Strains.</title>
        <authorList>
            <person name="Mannion A.J."/>
            <person name="Shen Z."/>
            <person name="Fox J.G."/>
        </authorList>
    </citation>
    <scope>NUCLEOTIDE SEQUENCE [LARGE SCALE GENOMIC DNA]</scope>
    <source>
        <strain evidence="2 3">MIT 17-337</strain>
    </source>
</reference>
<keyword evidence="3" id="KW-1185">Reference proteome</keyword>
<sequence>MDIYAIVVYALFCTAFTLTIISFARIAGLFTINTTLKAGLAIFIFIICLIHFGKYSIARLLYSLFDIPSFLLALVCILSIIRSFVNQIGIIISYKGMIFLFFAWILFACNTFGIFEWSYGSTNYKILIIGIFIAVGYCTDRVCGILMLCVFLLWMIFSSSIDIYHAMFDVLVCGLCVCIQSMPMSWENFHVALLKPHIPRH</sequence>
<name>A0A3D8IRC7_9HELI</name>
<feature type="transmembrane region" description="Helical" evidence="1">
    <location>
        <begin position="127"/>
        <end position="154"/>
    </location>
</feature>
<dbReference type="OrthoDB" id="5329696at2"/>
<feature type="transmembrane region" description="Helical" evidence="1">
    <location>
        <begin position="97"/>
        <end position="115"/>
    </location>
</feature>
<keyword evidence="1" id="KW-0472">Membrane</keyword>
<protein>
    <submittedName>
        <fullName evidence="2">Uncharacterized protein</fullName>
    </submittedName>
</protein>
<evidence type="ECO:0000256" key="1">
    <source>
        <dbReference type="SAM" id="Phobius"/>
    </source>
</evidence>
<dbReference type="RefSeq" id="WP_115542058.1">
    <property type="nucleotide sequence ID" value="NZ_NXLQ01000001.1"/>
</dbReference>
<evidence type="ECO:0000313" key="2">
    <source>
        <dbReference type="EMBL" id="RDU67530.1"/>
    </source>
</evidence>
<keyword evidence="1" id="KW-1133">Transmembrane helix</keyword>
<dbReference type="Proteomes" id="UP000256379">
    <property type="component" value="Unassembled WGS sequence"/>
</dbReference>
<keyword evidence="1" id="KW-0812">Transmembrane</keyword>
<comment type="caution">
    <text evidence="2">The sequence shown here is derived from an EMBL/GenBank/DDBJ whole genome shotgun (WGS) entry which is preliminary data.</text>
</comment>
<accession>A0A3D8IRC7</accession>
<feature type="transmembrane region" description="Helical" evidence="1">
    <location>
        <begin position="6"/>
        <end position="28"/>
    </location>
</feature>
<dbReference type="EMBL" id="NXLQ01000001">
    <property type="protein sequence ID" value="RDU67530.1"/>
    <property type="molecule type" value="Genomic_DNA"/>
</dbReference>
<evidence type="ECO:0000313" key="3">
    <source>
        <dbReference type="Proteomes" id="UP000256379"/>
    </source>
</evidence>
<gene>
    <name evidence="2" type="ORF">CQA53_00480</name>
</gene>
<feature type="transmembrane region" description="Helical" evidence="1">
    <location>
        <begin position="40"/>
        <end position="61"/>
    </location>
</feature>
<proteinExistence type="predicted"/>
<feature type="transmembrane region" description="Helical" evidence="1">
    <location>
        <begin position="67"/>
        <end position="85"/>
    </location>
</feature>
<dbReference type="AlphaFoldDB" id="A0A3D8IRC7"/>